<dbReference type="AlphaFoldDB" id="A0AAD8KB80"/>
<evidence type="ECO:0000313" key="2">
    <source>
        <dbReference type="Proteomes" id="UP001229421"/>
    </source>
</evidence>
<accession>A0AAD8KB80</accession>
<proteinExistence type="predicted"/>
<organism evidence="1 2">
    <name type="scientific">Tagetes erecta</name>
    <name type="common">African marigold</name>
    <dbReference type="NCBI Taxonomy" id="13708"/>
    <lineage>
        <taxon>Eukaryota</taxon>
        <taxon>Viridiplantae</taxon>
        <taxon>Streptophyta</taxon>
        <taxon>Embryophyta</taxon>
        <taxon>Tracheophyta</taxon>
        <taxon>Spermatophyta</taxon>
        <taxon>Magnoliopsida</taxon>
        <taxon>eudicotyledons</taxon>
        <taxon>Gunneridae</taxon>
        <taxon>Pentapetalae</taxon>
        <taxon>asterids</taxon>
        <taxon>campanulids</taxon>
        <taxon>Asterales</taxon>
        <taxon>Asteraceae</taxon>
        <taxon>Asteroideae</taxon>
        <taxon>Heliantheae alliance</taxon>
        <taxon>Tageteae</taxon>
        <taxon>Tagetes</taxon>
    </lineage>
</organism>
<dbReference type="Proteomes" id="UP001229421">
    <property type="component" value="Unassembled WGS sequence"/>
</dbReference>
<keyword evidence="2" id="KW-1185">Reference proteome</keyword>
<comment type="caution">
    <text evidence="1">The sequence shown here is derived from an EMBL/GenBank/DDBJ whole genome shotgun (WGS) entry which is preliminary data.</text>
</comment>
<sequence>MRAINLSLLAKWFEDLRSLHWILWVQVVKAINVRSRPWPSIPSKKDWEVLRRGKVLFSSDNWTRVGPLKDKFRNCSRGRSETRLRWRYSSSGRFRCSYAMRLEIIDHKAIGYETIMATFSGDPDSIVWRHREFLGLG</sequence>
<dbReference type="EMBL" id="JAUHHV010000007">
    <property type="protein sequence ID" value="KAK1419443.1"/>
    <property type="molecule type" value="Genomic_DNA"/>
</dbReference>
<name>A0AAD8KB80_TARER</name>
<evidence type="ECO:0000313" key="1">
    <source>
        <dbReference type="EMBL" id="KAK1419443.1"/>
    </source>
</evidence>
<gene>
    <name evidence="1" type="ORF">QVD17_28610</name>
</gene>
<protein>
    <submittedName>
        <fullName evidence="1">Uncharacterized protein</fullName>
    </submittedName>
</protein>
<reference evidence="1" key="1">
    <citation type="journal article" date="2023" name="bioRxiv">
        <title>Improved chromosome-level genome assembly for marigold (Tagetes erecta).</title>
        <authorList>
            <person name="Jiang F."/>
            <person name="Yuan L."/>
            <person name="Wang S."/>
            <person name="Wang H."/>
            <person name="Xu D."/>
            <person name="Wang A."/>
            <person name="Fan W."/>
        </authorList>
    </citation>
    <scope>NUCLEOTIDE SEQUENCE</scope>
    <source>
        <strain evidence="1">WSJ</strain>
        <tissue evidence="1">Leaf</tissue>
    </source>
</reference>